<evidence type="ECO:0000313" key="2">
    <source>
        <dbReference type="Proteomes" id="UP000326912"/>
    </source>
</evidence>
<dbReference type="InterPro" id="IPR018641">
    <property type="entry name" value="Trfase_1_rSAM/seldom-assoc"/>
</dbReference>
<sequence>MSEIALVIMARYPEVGKGKTRLAQSIGAESTFELYQAFLQDLARRFAGWKYEVIWAYTPPDQDFLAYANTLLPEPEVPMRAVPQQGPDLGARLYQVFQTTAQQQFTQTILIGSDSPQVSRDMILQAQQGLEHADVVLGPAEDGGYYLIAMRQPYDVFSGIPMSTDVVLEKTIEKARQQDLKVHLLDTLFDIDTQLDLQRLASLLQAEPALAPATAACLATMKKRGFLA</sequence>
<dbReference type="PANTHER" id="PTHR36529:SF1">
    <property type="entry name" value="GLYCOSYLTRANSFERASE"/>
    <property type="match status" value="1"/>
</dbReference>
<dbReference type="NCBIfam" id="TIGR04282">
    <property type="entry name" value="glyco_like_cofC"/>
    <property type="match status" value="1"/>
</dbReference>
<gene>
    <name evidence="1" type="ORF">KDW_27760</name>
</gene>
<organism evidence="1 2">
    <name type="scientific">Dictyobacter vulcani</name>
    <dbReference type="NCBI Taxonomy" id="2607529"/>
    <lineage>
        <taxon>Bacteria</taxon>
        <taxon>Bacillati</taxon>
        <taxon>Chloroflexota</taxon>
        <taxon>Ktedonobacteria</taxon>
        <taxon>Ktedonobacterales</taxon>
        <taxon>Dictyobacteraceae</taxon>
        <taxon>Dictyobacter</taxon>
    </lineage>
</organism>
<evidence type="ECO:0008006" key="3">
    <source>
        <dbReference type="Google" id="ProtNLM"/>
    </source>
</evidence>
<dbReference type="Gene3D" id="3.90.550.10">
    <property type="entry name" value="Spore Coat Polysaccharide Biosynthesis Protein SpsA, Chain A"/>
    <property type="match status" value="1"/>
</dbReference>
<accession>A0A5J4KGL6</accession>
<dbReference type="InterPro" id="IPR029044">
    <property type="entry name" value="Nucleotide-diphossugar_trans"/>
</dbReference>
<keyword evidence="2" id="KW-1185">Reference proteome</keyword>
<dbReference type="SUPFAM" id="SSF53448">
    <property type="entry name" value="Nucleotide-diphospho-sugar transferases"/>
    <property type="match status" value="1"/>
</dbReference>
<dbReference type="PANTHER" id="PTHR36529">
    <property type="entry name" value="SLL1095 PROTEIN"/>
    <property type="match status" value="1"/>
</dbReference>
<dbReference type="RefSeq" id="WP_151756494.1">
    <property type="nucleotide sequence ID" value="NZ_BKZW01000001.1"/>
</dbReference>
<name>A0A5J4KGL6_9CHLR</name>
<reference evidence="1 2" key="1">
    <citation type="submission" date="2019-10" db="EMBL/GenBank/DDBJ databases">
        <title>Dictyobacter vulcani sp. nov., within the class Ktedonobacteria, isolated from soil of volcanic Mt. Zao.</title>
        <authorList>
            <person name="Zheng Y."/>
            <person name="Wang C.M."/>
            <person name="Sakai Y."/>
            <person name="Abe K."/>
            <person name="Yokota A."/>
            <person name="Yabe S."/>
        </authorList>
    </citation>
    <scope>NUCLEOTIDE SEQUENCE [LARGE SCALE GENOMIC DNA]</scope>
    <source>
        <strain evidence="1 2">W12</strain>
    </source>
</reference>
<dbReference type="Pfam" id="PF09837">
    <property type="entry name" value="DUF2064"/>
    <property type="match status" value="1"/>
</dbReference>
<protein>
    <recommendedName>
        <fullName evidence="3">Glycosyl transferase</fullName>
    </recommendedName>
</protein>
<evidence type="ECO:0000313" key="1">
    <source>
        <dbReference type="EMBL" id="GER88614.1"/>
    </source>
</evidence>
<dbReference type="EMBL" id="BKZW01000001">
    <property type="protein sequence ID" value="GER88614.1"/>
    <property type="molecule type" value="Genomic_DNA"/>
</dbReference>
<proteinExistence type="predicted"/>
<dbReference type="AlphaFoldDB" id="A0A5J4KGL6"/>
<comment type="caution">
    <text evidence="1">The sequence shown here is derived from an EMBL/GenBank/DDBJ whole genome shotgun (WGS) entry which is preliminary data.</text>
</comment>
<dbReference type="Proteomes" id="UP000326912">
    <property type="component" value="Unassembled WGS sequence"/>
</dbReference>